<name>A0A177DG63_ALTAL</name>
<dbReference type="Proteomes" id="UP000077248">
    <property type="component" value="Unassembled WGS sequence"/>
</dbReference>
<keyword evidence="5" id="KW-0521">NADP</keyword>
<protein>
    <submittedName>
        <fullName evidence="8">Cyclohexanone 1,2-monooxygenase</fullName>
    </submittedName>
</protein>
<organism evidence="8 9">
    <name type="scientific">Alternaria alternata</name>
    <name type="common">Alternaria rot fungus</name>
    <name type="synonym">Torula alternata</name>
    <dbReference type="NCBI Taxonomy" id="5599"/>
    <lineage>
        <taxon>Eukaryota</taxon>
        <taxon>Fungi</taxon>
        <taxon>Dikarya</taxon>
        <taxon>Ascomycota</taxon>
        <taxon>Pezizomycotina</taxon>
        <taxon>Dothideomycetes</taxon>
        <taxon>Pleosporomycetidae</taxon>
        <taxon>Pleosporales</taxon>
        <taxon>Pleosporineae</taxon>
        <taxon>Pleosporaceae</taxon>
        <taxon>Alternaria</taxon>
        <taxon>Alternaria sect. Alternaria</taxon>
        <taxon>Alternaria alternata complex</taxon>
    </lineage>
</organism>
<feature type="domain" description="FAD/NAD(P)-binding" evidence="7">
    <location>
        <begin position="158"/>
        <end position="289"/>
    </location>
</feature>
<dbReference type="PANTHER" id="PTHR43098:SF2">
    <property type="entry name" value="FAD-BINDING MONOOXYGENASE AUSB-RELATED"/>
    <property type="match status" value="1"/>
</dbReference>
<keyword evidence="9" id="KW-1185">Reference proteome</keyword>
<keyword evidence="4" id="KW-0274">FAD</keyword>
<sequence length="606" mass="67951">MTQSHVSAERDKRLKKDGLAQYANFREQELRNLAKDPWFLITGAGLNGLHYAGRLIEAGFSSKDIVLVDVAGRFGGTWYWNRYPGLMCDVEGYCYLPFLEETGYMPKHKYSYGAEIRNQIERAASHYGMSGQFCTKVDSQVWDDDLKHWTVRMTRTTGKTPESESLTVYADFVFVAAGFLAFPKIPKLPGWKVFSEHKHAFHTSRWDYNYTGGSQSKPDLTNLKGKRVAVVGIGATAVQVVPELAEWAAHVYVIQRTPTYVGPRNQKSTVEKEWENVAGEKGWQHKRRTNLNAYMSNSTSGQGPDLIQDGWTQAPALCGFLGSRDMTVTSDQMLDHIKALHEIDYPRTEFLRKHVEKEVENKEVAEKLKPWYGSWCKRPAFNDDYLQSFNKPNVTLIDTNGRGLDEFSENGIIFEGNEYEIDVVVLATGFVVTNFLDPAEKIDGLLLGRNGVSVSDYWKEEDSNVLFGVAMPKFPNLLGRLGRGSGSSYNFTSMLEVDAKLIAHVIKKAYEQAEPGQKVVVEASEEGAEEWSNEVAKRAAFFGALLQCTPGWYTLEGAALQTESMDDKTFVAKNAPWGSGPVDFQERIEAYIAAGSLRSFTVKLVG</sequence>
<dbReference type="RefSeq" id="XP_018383879.1">
    <property type="nucleotide sequence ID" value="XM_018527248.1"/>
</dbReference>
<dbReference type="GO" id="GO:0004497">
    <property type="term" value="F:monooxygenase activity"/>
    <property type="evidence" value="ECO:0007669"/>
    <property type="project" value="UniProtKB-KW"/>
</dbReference>
<evidence type="ECO:0000256" key="4">
    <source>
        <dbReference type="ARBA" id="ARBA00022827"/>
    </source>
</evidence>
<evidence type="ECO:0000256" key="3">
    <source>
        <dbReference type="ARBA" id="ARBA00022630"/>
    </source>
</evidence>
<evidence type="ECO:0000259" key="7">
    <source>
        <dbReference type="Pfam" id="PF07992"/>
    </source>
</evidence>
<dbReference type="GeneID" id="29112842"/>
<keyword evidence="6" id="KW-0560">Oxidoreductase</keyword>
<keyword evidence="8" id="KW-0503">Monooxygenase</keyword>
<evidence type="ECO:0000256" key="5">
    <source>
        <dbReference type="ARBA" id="ARBA00022857"/>
    </source>
</evidence>
<dbReference type="OMA" id="KPWYGSW"/>
<proteinExistence type="inferred from homology"/>
<dbReference type="KEGG" id="aalt:CC77DRAFT_1041857"/>
<reference evidence="8 9" key="1">
    <citation type="submission" date="2016-05" db="EMBL/GenBank/DDBJ databases">
        <title>Comparative analysis of secretome profiles of manganese(II)-oxidizing ascomycete fungi.</title>
        <authorList>
            <consortium name="DOE Joint Genome Institute"/>
            <person name="Zeiner C.A."/>
            <person name="Purvine S.O."/>
            <person name="Zink E.M."/>
            <person name="Wu S."/>
            <person name="Pasa-Tolic L."/>
            <person name="Chaput D.L."/>
            <person name="Haridas S."/>
            <person name="Grigoriev I.V."/>
            <person name="Santelli C.M."/>
            <person name="Hansel C.M."/>
        </authorList>
    </citation>
    <scope>NUCLEOTIDE SEQUENCE [LARGE SCALE GENOMIC DNA]</scope>
    <source>
        <strain evidence="8 9">SRC1lrK2f</strain>
    </source>
</reference>
<dbReference type="AlphaFoldDB" id="A0A177DG63"/>
<dbReference type="InterPro" id="IPR050775">
    <property type="entry name" value="FAD-binding_Monooxygenases"/>
</dbReference>
<gene>
    <name evidence="8" type="ORF">CC77DRAFT_1041857</name>
</gene>
<comment type="similarity">
    <text evidence="2">Belongs to the FAD-binding monooxygenase family.</text>
</comment>
<evidence type="ECO:0000256" key="2">
    <source>
        <dbReference type="ARBA" id="ARBA00010139"/>
    </source>
</evidence>
<dbReference type="SUPFAM" id="SSF51905">
    <property type="entry name" value="FAD/NAD(P)-binding domain"/>
    <property type="match status" value="1"/>
</dbReference>
<comment type="cofactor">
    <cofactor evidence="1">
        <name>FAD</name>
        <dbReference type="ChEBI" id="CHEBI:57692"/>
    </cofactor>
</comment>
<dbReference type="InterPro" id="IPR036188">
    <property type="entry name" value="FAD/NAD-bd_sf"/>
</dbReference>
<dbReference type="EMBL" id="KV441483">
    <property type="protein sequence ID" value="OAG18458.1"/>
    <property type="molecule type" value="Genomic_DNA"/>
</dbReference>
<evidence type="ECO:0000313" key="9">
    <source>
        <dbReference type="Proteomes" id="UP000077248"/>
    </source>
</evidence>
<dbReference type="Pfam" id="PF07992">
    <property type="entry name" value="Pyr_redox_2"/>
    <property type="match status" value="1"/>
</dbReference>
<dbReference type="PANTHER" id="PTHR43098">
    <property type="entry name" value="L-ORNITHINE N(5)-MONOOXYGENASE-RELATED"/>
    <property type="match status" value="1"/>
</dbReference>
<dbReference type="InterPro" id="IPR023753">
    <property type="entry name" value="FAD/NAD-binding_dom"/>
</dbReference>
<accession>A0A177DG63</accession>
<keyword evidence="3" id="KW-0285">Flavoprotein</keyword>
<dbReference type="Gene3D" id="3.50.50.60">
    <property type="entry name" value="FAD/NAD(P)-binding domain"/>
    <property type="match status" value="3"/>
</dbReference>
<evidence type="ECO:0000256" key="6">
    <source>
        <dbReference type="ARBA" id="ARBA00023002"/>
    </source>
</evidence>
<evidence type="ECO:0000313" key="8">
    <source>
        <dbReference type="EMBL" id="OAG18458.1"/>
    </source>
</evidence>
<evidence type="ECO:0000256" key="1">
    <source>
        <dbReference type="ARBA" id="ARBA00001974"/>
    </source>
</evidence>
<dbReference type="VEuPathDB" id="FungiDB:CC77DRAFT_1041857"/>